<keyword evidence="3" id="KW-1185">Reference proteome</keyword>
<organism evidence="2 3">
    <name type="scientific">Zeimonas arvi</name>
    <dbReference type="NCBI Taxonomy" id="2498847"/>
    <lineage>
        <taxon>Bacteria</taxon>
        <taxon>Pseudomonadati</taxon>
        <taxon>Pseudomonadota</taxon>
        <taxon>Betaproteobacteria</taxon>
        <taxon>Burkholderiales</taxon>
        <taxon>Burkholderiaceae</taxon>
        <taxon>Zeimonas</taxon>
    </lineage>
</organism>
<sequence length="167" mass="18897">MTPMQERKLYAELRGAREQRDEVQGLLRMSEAELDDTRGAVARLEAEVARLEAEVEQLQQEAAVKDEQIDQLHETMYDRWDAAGERLHVLVHYCGQIDRLFNLLLLAGQYVRAGLLTRDPANDHERAMAGAFDLTLSLADEIAAKHDEQEIEARIGRGELVVGTEET</sequence>
<gene>
    <name evidence="2" type="ORF">FHP08_17155</name>
</gene>
<reference evidence="2 3" key="1">
    <citation type="submission" date="2019-06" db="EMBL/GenBank/DDBJ databases">
        <title>Quisquiliibacterium sp. nov., isolated from a maize field.</title>
        <authorList>
            <person name="Lin S.-Y."/>
            <person name="Tsai C.-F."/>
            <person name="Young C.-C."/>
        </authorList>
    </citation>
    <scope>NUCLEOTIDE SEQUENCE [LARGE SCALE GENOMIC DNA]</scope>
    <source>
        <strain evidence="2 3">CC-CFT501</strain>
    </source>
</reference>
<comment type="caution">
    <text evidence="2">The sequence shown here is derived from an EMBL/GenBank/DDBJ whole genome shotgun (WGS) entry which is preliminary data.</text>
</comment>
<keyword evidence="1" id="KW-0175">Coiled coil</keyword>
<dbReference type="Proteomes" id="UP000321548">
    <property type="component" value="Unassembled WGS sequence"/>
</dbReference>
<feature type="coiled-coil region" evidence="1">
    <location>
        <begin position="13"/>
        <end position="75"/>
    </location>
</feature>
<accession>A0A5C8NST7</accession>
<evidence type="ECO:0000256" key="1">
    <source>
        <dbReference type="SAM" id="Coils"/>
    </source>
</evidence>
<dbReference type="RefSeq" id="WP_147705717.1">
    <property type="nucleotide sequence ID" value="NZ_VDUY01000008.1"/>
</dbReference>
<evidence type="ECO:0000313" key="2">
    <source>
        <dbReference type="EMBL" id="TXL63563.1"/>
    </source>
</evidence>
<dbReference type="EMBL" id="VDUY01000008">
    <property type="protein sequence ID" value="TXL63563.1"/>
    <property type="molecule type" value="Genomic_DNA"/>
</dbReference>
<dbReference type="Gene3D" id="6.10.250.3150">
    <property type="match status" value="1"/>
</dbReference>
<name>A0A5C8NST7_9BURK</name>
<protein>
    <submittedName>
        <fullName evidence="2">Uncharacterized protein</fullName>
    </submittedName>
</protein>
<proteinExistence type="predicted"/>
<evidence type="ECO:0000313" key="3">
    <source>
        <dbReference type="Proteomes" id="UP000321548"/>
    </source>
</evidence>
<dbReference type="AlphaFoldDB" id="A0A5C8NST7"/>